<accession>A0ABN7WJ82</accession>
<dbReference type="SUPFAM" id="SSF47769">
    <property type="entry name" value="SAM/Pointed domain"/>
    <property type="match status" value="1"/>
</dbReference>
<sequence length="351" mass="39933">MSEQSSQVTSTTNEEKSVPISVEVVRKYNTEQLIQFLREKEDLQFNDTHFEILRNEKITGSAFLTTTKQKLKSYGMKGGPASVLADFAQKIKQTVTFSRQVSNMRDILSNLGTEQTLPSHEQEILSLKIEIASLKALLNKSNHVTVIVKPKTVSGFKWVADIDKATLDNLRNEIKDRKLSPVLEDNHFTKLEFSYENNSKENEKFIPKDDREFCNLLRIFISEKKFRLYISISYPLRPFASWTLPEVCQLYGLCDSEDDSSLDVFPIFACGCKDLNDETSQAVLKHLISELKFRLMSASMHSNEASKSHYVFSYLLSGANLYDGGVAQNAVQIESVLTNRKRKAEAIQEAF</sequence>
<protein>
    <submittedName>
        <fullName evidence="1">44157_t:CDS:1</fullName>
    </submittedName>
</protein>
<gene>
    <name evidence="1" type="ORF">GMARGA_LOCUS31456</name>
</gene>
<dbReference type="Proteomes" id="UP000789901">
    <property type="component" value="Unassembled WGS sequence"/>
</dbReference>
<evidence type="ECO:0000313" key="2">
    <source>
        <dbReference type="Proteomes" id="UP000789901"/>
    </source>
</evidence>
<dbReference type="Gene3D" id="1.10.150.50">
    <property type="entry name" value="Transcription Factor, Ets-1"/>
    <property type="match status" value="1"/>
</dbReference>
<organism evidence="1 2">
    <name type="scientific">Gigaspora margarita</name>
    <dbReference type="NCBI Taxonomy" id="4874"/>
    <lineage>
        <taxon>Eukaryota</taxon>
        <taxon>Fungi</taxon>
        <taxon>Fungi incertae sedis</taxon>
        <taxon>Mucoromycota</taxon>
        <taxon>Glomeromycotina</taxon>
        <taxon>Glomeromycetes</taxon>
        <taxon>Diversisporales</taxon>
        <taxon>Gigasporaceae</taxon>
        <taxon>Gigaspora</taxon>
    </lineage>
</organism>
<dbReference type="InterPro" id="IPR013761">
    <property type="entry name" value="SAM/pointed_sf"/>
</dbReference>
<keyword evidence="2" id="KW-1185">Reference proteome</keyword>
<proteinExistence type="predicted"/>
<reference evidence="1 2" key="1">
    <citation type="submission" date="2021-06" db="EMBL/GenBank/DDBJ databases">
        <authorList>
            <person name="Kallberg Y."/>
            <person name="Tangrot J."/>
            <person name="Rosling A."/>
        </authorList>
    </citation>
    <scope>NUCLEOTIDE SEQUENCE [LARGE SCALE GENOMIC DNA]</scope>
    <source>
        <strain evidence="1 2">120-4 pot B 10/14</strain>
    </source>
</reference>
<dbReference type="EMBL" id="CAJVQB010046976">
    <property type="protein sequence ID" value="CAG8833244.1"/>
    <property type="molecule type" value="Genomic_DNA"/>
</dbReference>
<feature type="non-terminal residue" evidence="1">
    <location>
        <position position="351"/>
    </location>
</feature>
<name>A0ABN7WJ82_GIGMA</name>
<comment type="caution">
    <text evidence="1">The sequence shown here is derived from an EMBL/GenBank/DDBJ whole genome shotgun (WGS) entry which is preliminary data.</text>
</comment>
<evidence type="ECO:0000313" key="1">
    <source>
        <dbReference type="EMBL" id="CAG8833244.1"/>
    </source>
</evidence>